<dbReference type="Proteomes" id="UP000800200">
    <property type="component" value="Unassembled WGS sequence"/>
</dbReference>
<dbReference type="OrthoDB" id="5424797at2759"/>
<evidence type="ECO:0000256" key="1">
    <source>
        <dbReference type="SAM" id="MobiDB-lite"/>
    </source>
</evidence>
<dbReference type="InterPro" id="IPR013087">
    <property type="entry name" value="Znf_C2H2_type"/>
</dbReference>
<accession>A0A6A6EHY9</accession>
<organism evidence="3 4">
    <name type="scientific">Zopfia rhizophila CBS 207.26</name>
    <dbReference type="NCBI Taxonomy" id="1314779"/>
    <lineage>
        <taxon>Eukaryota</taxon>
        <taxon>Fungi</taxon>
        <taxon>Dikarya</taxon>
        <taxon>Ascomycota</taxon>
        <taxon>Pezizomycotina</taxon>
        <taxon>Dothideomycetes</taxon>
        <taxon>Dothideomycetes incertae sedis</taxon>
        <taxon>Zopfiaceae</taxon>
        <taxon>Zopfia</taxon>
    </lineage>
</organism>
<keyword evidence="4" id="KW-1185">Reference proteome</keyword>
<feature type="region of interest" description="Disordered" evidence="1">
    <location>
        <begin position="581"/>
        <end position="618"/>
    </location>
</feature>
<feature type="compositionally biased region" description="Polar residues" evidence="1">
    <location>
        <begin position="582"/>
        <end position="609"/>
    </location>
</feature>
<gene>
    <name evidence="3" type="ORF">K469DRAFT_700984</name>
</gene>
<dbReference type="GO" id="GO:0003677">
    <property type="term" value="F:DNA binding"/>
    <property type="evidence" value="ECO:0007669"/>
    <property type="project" value="InterPro"/>
</dbReference>
<feature type="region of interest" description="Disordered" evidence="1">
    <location>
        <begin position="485"/>
        <end position="510"/>
    </location>
</feature>
<proteinExistence type="predicted"/>
<feature type="compositionally biased region" description="Polar residues" evidence="1">
    <location>
        <begin position="48"/>
        <end position="64"/>
    </location>
</feature>
<protein>
    <recommendedName>
        <fullName evidence="2">C2H2-type domain-containing protein</fullName>
    </recommendedName>
</protein>
<feature type="region of interest" description="Disordered" evidence="1">
    <location>
        <begin position="1028"/>
        <end position="1080"/>
    </location>
</feature>
<name>A0A6A6EHY9_9PEZI</name>
<dbReference type="EMBL" id="ML994620">
    <property type="protein sequence ID" value="KAF2189730.1"/>
    <property type="molecule type" value="Genomic_DNA"/>
</dbReference>
<feature type="region of interest" description="Disordered" evidence="1">
    <location>
        <begin position="184"/>
        <end position="205"/>
    </location>
</feature>
<feature type="compositionally biased region" description="Low complexity" evidence="1">
    <location>
        <begin position="946"/>
        <end position="955"/>
    </location>
</feature>
<feature type="compositionally biased region" description="Low complexity" evidence="1">
    <location>
        <begin position="461"/>
        <end position="473"/>
    </location>
</feature>
<feature type="region of interest" description="Disordered" evidence="1">
    <location>
        <begin position="871"/>
        <end position="990"/>
    </location>
</feature>
<feature type="compositionally biased region" description="Low complexity" evidence="1">
    <location>
        <begin position="33"/>
        <end position="47"/>
    </location>
</feature>
<feature type="compositionally biased region" description="Acidic residues" evidence="1">
    <location>
        <begin position="1286"/>
        <end position="1299"/>
    </location>
</feature>
<dbReference type="SMART" id="SM00384">
    <property type="entry name" value="AT_hook"/>
    <property type="match status" value="3"/>
</dbReference>
<feature type="region of interest" description="Disordered" evidence="1">
    <location>
        <begin position="1180"/>
        <end position="1299"/>
    </location>
</feature>
<feature type="compositionally biased region" description="Polar residues" evidence="1">
    <location>
        <begin position="1048"/>
        <end position="1057"/>
    </location>
</feature>
<feature type="compositionally biased region" description="Polar residues" evidence="1">
    <location>
        <begin position="427"/>
        <end position="450"/>
    </location>
</feature>
<dbReference type="PANTHER" id="PTHR48125:SF12">
    <property type="entry name" value="AT HOOK TRANSCRIPTION FACTOR FAMILY-RELATED"/>
    <property type="match status" value="1"/>
</dbReference>
<reference evidence="3" key="1">
    <citation type="journal article" date="2020" name="Stud. Mycol.">
        <title>101 Dothideomycetes genomes: a test case for predicting lifestyles and emergence of pathogens.</title>
        <authorList>
            <person name="Haridas S."/>
            <person name="Albert R."/>
            <person name="Binder M."/>
            <person name="Bloem J."/>
            <person name="Labutti K."/>
            <person name="Salamov A."/>
            <person name="Andreopoulos B."/>
            <person name="Baker S."/>
            <person name="Barry K."/>
            <person name="Bills G."/>
            <person name="Bluhm B."/>
            <person name="Cannon C."/>
            <person name="Castanera R."/>
            <person name="Culley D."/>
            <person name="Daum C."/>
            <person name="Ezra D."/>
            <person name="Gonzalez J."/>
            <person name="Henrissat B."/>
            <person name="Kuo A."/>
            <person name="Liang C."/>
            <person name="Lipzen A."/>
            <person name="Lutzoni F."/>
            <person name="Magnuson J."/>
            <person name="Mondo S."/>
            <person name="Nolan M."/>
            <person name="Ohm R."/>
            <person name="Pangilinan J."/>
            <person name="Park H.-J."/>
            <person name="Ramirez L."/>
            <person name="Alfaro M."/>
            <person name="Sun H."/>
            <person name="Tritt A."/>
            <person name="Yoshinaga Y."/>
            <person name="Zwiers L.-H."/>
            <person name="Turgeon B."/>
            <person name="Goodwin S."/>
            <person name="Spatafora J."/>
            <person name="Crous P."/>
            <person name="Grigoriev I."/>
        </authorList>
    </citation>
    <scope>NUCLEOTIDE SEQUENCE</scope>
    <source>
        <strain evidence="3">CBS 207.26</strain>
    </source>
</reference>
<feature type="compositionally biased region" description="Basic residues" evidence="1">
    <location>
        <begin position="918"/>
        <end position="927"/>
    </location>
</feature>
<feature type="region of interest" description="Disordered" evidence="1">
    <location>
        <begin position="108"/>
        <end position="154"/>
    </location>
</feature>
<evidence type="ECO:0000259" key="2">
    <source>
        <dbReference type="PROSITE" id="PS00028"/>
    </source>
</evidence>
<feature type="compositionally biased region" description="Polar residues" evidence="1">
    <location>
        <begin position="1"/>
        <end position="32"/>
    </location>
</feature>
<dbReference type="PANTHER" id="PTHR48125">
    <property type="entry name" value="LP07818P1"/>
    <property type="match status" value="1"/>
</dbReference>
<feature type="domain" description="C2H2-type" evidence="2">
    <location>
        <begin position="1092"/>
        <end position="1115"/>
    </location>
</feature>
<feature type="region of interest" description="Disordered" evidence="1">
    <location>
        <begin position="293"/>
        <end position="383"/>
    </location>
</feature>
<feature type="compositionally biased region" description="Low complexity" evidence="1">
    <location>
        <begin position="108"/>
        <end position="121"/>
    </location>
</feature>
<dbReference type="PROSITE" id="PS00028">
    <property type="entry name" value="ZINC_FINGER_C2H2_1"/>
    <property type="match status" value="1"/>
</dbReference>
<feature type="compositionally biased region" description="Basic and acidic residues" evidence="1">
    <location>
        <begin position="293"/>
        <end position="336"/>
    </location>
</feature>
<feature type="compositionally biased region" description="Low complexity" evidence="1">
    <location>
        <begin position="128"/>
        <end position="151"/>
    </location>
</feature>
<feature type="compositionally biased region" description="Acidic residues" evidence="1">
    <location>
        <begin position="871"/>
        <end position="882"/>
    </location>
</feature>
<evidence type="ECO:0000313" key="4">
    <source>
        <dbReference type="Proteomes" id="UP000800200"/>
    </source>
</evidence>
<feature type="compositionally biased region" description="Polar residues" evidence="1">
    <location>
        <begin position="893"/>
        <end position="915"/>
    </location>
</feature>
<sequence>MASNDYNPDCYQNTRTQPQQYSGCQTAPASNNVQQPARQYQQAPPVVTTQLQDYMSYPSQPYTGQGSGYDGGDKHVWGQSNYGGSRETPNRAAAEALRSMSNTTYTSNATTAVSSSSFTPTNAATERYSTATPQAQQQQQSTTYGSYGQTQPRHQNVNNNRAQAATMNPAHPSLTTVAGYPSQRAQAMYSQQRSASPPQPQYTQNTAVPVSAGQTVAMTGATQYNDCGHRQLPSVDASRNAQTAGVSASYSCGDQQIPAPVAQPTSTNAPDYNQGTITVDPMAVYNPWPDYQRQQEARRAQKAAEDAARGEEQKAEEARRAEEERKKAEEEQKAREAQVSVALPPTQPISKKTQSGKTKAQKQQATVSESPSTSTAGAVQVSVGNPAGLETEIRTMMAKMRELNSKDPMLLARIWEEERRAKAPKSPTVQNSTPQPAAQPLQVNGPQVANQRKKAAPRQDQTTTANSKQTTQTAVMTQNSVVKLQPPPKPVANSAQPAAPPPVRPTGNTIWPPEKKVHLANAAAMYLNTLNKDKHLTGESICGMLDSNPSYIELCEQLEAMGLKLDRATFAKNLLTAVPDVNSASRQTNPVPNQDTARPSQRPSISGESKVNGIAAQKVRRQSSAVSAVSAHLKKEVSIASPAAPSPQSAPAVKSPGFDASYLPFPNKSTATSHSPAPVAEIVSMKPGFKPPANKEEAARKRNFNDLIDLTQMSDEDDAEHPPQKKQHVGSMHLHGSSGTPDDVDHDTAISRVNNFHSPLPQPVSLAGNGPPVPLPTSILRDKNIVQPIEKSKALRRNEYNIKTIARDVLLAAGRHPEERQLNQHLEILKQTLPQVDNSSDLSTLRWDIIDPGEPPKGWFKDHTLVLDAEDADDEDDSDDEGDRAAARPRVLMQQTVGVNGAGNSRVQTIPSGTNPFKIKRRGRPPRHSYPITSRPYGYGEDEESNAGSYFAGSSSGQGGGSRAGGPSQYQETPRRSTGSSTVTASEPRSSAALVGYSAFRGATHNPDGTPIPKKRGRPVGWRKHIHGSAAAQSRTDPNGHMNPNRFAPNQPSTLRNVRSGDNEPIVIDSRSPSIAGRPRRLSTPKYQAFKCQWQNCKAELHNLETLRKHVHKVHRKHTLRNTLECLWGDCGREVTSVDQVTGIRIERHAPFAFTDEAKWREHLELKHFCPLSWQLGDGPASGLSDANDSASETYLSDAQGRRVTPRVSANPLRPEGDSSVHGGASNPHPSSTGRGRGRPPRINQEQEARETLRQMVSQKKRVGGPGIDRGGASFVNEKRRKGFSDNDETEEEFVDAEE</sequence>
<feature type="compositionally biased region" description="Polar residues" evidence="1">
    <location>
        <begin position="348"/>
        <end position="377"/>
    </location>
</feature>
<feature type="compositionally biased region" description="Polar residues" evidence="1">
    <location>
        <begin position="1185"/>
        <end position="1197"/>
    </location>
</feature>
<evidence type="ECO:0000313" key="3">
    <source>
        <dbReference type="EMBL" id="KAF2189730.1"/>
    </source>
</evidence>
<feature type="compositionally biased region" description="Polar residues" evidence="1">
    <location>
        <begin position="969"/>
        <end position="989"/>
    </location>
</feature>
<feature type="region of interest" description="Disordered" evidence="1">
    <location>
        <begin position="1"/>
        <end position="90"/>
    </location>
</feature>
<feature type="region of interest" description="Disordered" evidence="1">
    <location>
        <begin position="716"/>
        <end position="747"/>
    </location>
</feature>
<dbReference type="InterPro" id="IPR017956">
    <property type="entry name" value="AT_hook_DNA-bd_motif"/>
</dbReference>
<feature type="region of interest" description="Disordered" evidence="1">
    <location>
        <begin position="421"/>
        <end position="473"/>
    </location>
</feature>